<evidence type="ECO:0000256" key="11">
    <source>
        <dbReference type="ARBA" id="ARBA00023098"/>
    </source>
</evidence>
<dbReference type="GO" id="GO:0008202">
    <property type="term" value="P:steroid metabolic process"/>
    <property type="evidence" value="ECO:0007669"/>
    <property type="project" value="UniProtKB-KW"/>
</dbReference>
<proteinExistence type="inferred from homology"/>
<keyword evidence="14" id="KW-0325">Glycoprotein</keyword>
<evidence type="ECO:0000256" key="13">
    <source>
        <dbReference type="ARBA" id="ARBA00023136"/>
    </source>
</evidence>
<evidence type="ECO:0000256" key="14">
    <source>
        <dbReference type="ARBA" id="ARBA00023180"/>
    </source>
</evidence>
<feature type="transmembrane region" description="Helical" evidence="17">
    <location>
        <begin position="357"/>
        <end position="375"/>
    </location>
</feature>
<dbReference type="GO" id="GO:0032933">
    <property type="term" value="P:SREBP signaling pathway"/>
    <property type="evidence" value="ECO:0007669"/>
    <property type="project" value="InterPro"/>
</dbReference>
<evidence type="ECO:0000256" key="5">
    <source>
        <dbReference type="ARBA" id="ARBA00022574"/>
    </source>
</evidence>
<evidence type="ECO:0000256" key="15">
    <source>
        <dbReference type="ARBA" id="ARBA00023221"/>
    </source>
</evidence>
<dbReference type="Proteomes" id="UP001219933">
    <property type="component" value="Chromosome 6"/>
</dbReference>
<evidence type="ECO:0000256" key="16">
    <source>
        <dbReference type="SAM" id="MobiDB-lite"/>
    </source>
</evidence>
<evidence type="ECO:0000256" key="12">
    <source>
        <dbReference type="ARBA" id="ARBA00023121"/>
    </source>
</evidence>
<feature type="transmembrane region" description="Helical" evidence="17">
    <location>
        <begin position="578"/>
        <end position="595"/>
    </location>
</feature>
<comment type="subcellular location">
    <subcellularLocation>
        <location evidence="1">Endoplasmic reticulum membrane</location>
        <topology evidence="1">Multi-pass membrane protein</topology>
    </subcellularLocation>
    <subcellularLocation>
        <location evidence="2">Golgi apparatus membrane</location>
        <topology evidence="2">Multi-pass membrane protein</topology>
    </subcellularLocation>
</comment>
<keyword evidence="13 17" id="KW-0472">Membrane</keyword>
<evidence type="ECO:0000256" key="6">
    <source>
        <dbReference type="ARBA" id="ARBA00022692"/>
    </source>
</evidence>
<evidence type="ECO:0000256" key="10">
    <source>
        <dbReference type="ARBA" id="ARBA00023034"/>
    </source>
</evidence>
<feature type="compositionally biased region" description="Pro residues" evidence="16">
    <location>
        <begin position="542"/>
        <end position="554"/>
    </location>
</feature>
<keyword evidence="8" id="KW-0256">Endoplasmic reticulum</keyword>
<dbReference type="EMBL" id="CP119882">
    <property type="protein sequence ID" value="WFD36995.1"/>
    <property type="molecule type" value="Genomic_DNA"/>
</dbReference>
<feature type="transmembrane region" description="Helical" evidence="17">
    <location>
        <begin position="419"/>
        <end position="439"/>
    </location>
</feature>
<keyword evidence="10" id="KW-0333">Golgi apparatus</keyword>
<dbReference type="GO" id="GO:0005789">
    <property type="term" value="C:endoplasmic reticulum membrane"/>
    <property type="evidence" value="ECO:0007669"/>
    <property type="project" value="UniProtKB-SubCell"/>
</dbReference>
<dbReference type="PANTHER" id="PTHR46378">
    <property type="entry name" value="STEROL REGULATORY ELEMENT-BINDING PROTEIN CLEAVAGE-ACTIVATING PROTEIN"/>
    <property type="match status" value="1"/>
</dbReference>
<evidence type="ECO:0000256" key="8">
    <source>
        <dbReference type="ARBA" id="ARBA00022824"/>
    </source>
</evidence>
<keyword evidence="11" id="KW-0443">Lipid metabolism</keyword>
<comment type="similarity">
    <text evidence="3">Belongs to the WD repeat SCAP family.</text>
</comment>
<keyword evidence="6 17" id="KW-0812">Transmembrane</keyword>
<dbReference type="InterPro" id="IPR053958">
    <property type="entry name" value="HMGCR/SNAP/NPC1-like_SSD"/>
</dbReference>
<feature type="transmembrane region" description="Helical" evidence="17">
    <location>
        <begin position="668"/>
        <end position="693"/>
    </location>
</feature>
<feature type="region of interest" description="Disordered" evidence="16">
    <location>
        <begin position="942"/>
        <end position="976"/>
    </location>
</feature>
<organism evidence="19 20">
    <name type="scientific">Malassezia cuniculi</name>
    <dbReference type="NCBI Taxonomy" id="948313"/>
    <lineage>
        <taxon>Eukaryota</taxon>
        <taxon>Fungi</taxon>
        <taxon>Dikarya</taxon>
        <taxon>Basidiomycota</taxon>
        <taxon>Ustilaginomycotina</taxon>
        <taxon>Malasseziomycetes</taxon>
        <taxon>Malasseziales</taxon>
        <taxon>Malasseziaceae</taxon>
        <taxon>Malassezia</taxon>
    </lineage>
</organism>
<evidence type="ECO:0000256" key="4">
    <source>
        <dbReference type="ARBA" id="ARBA00019541"/>
    </source>
</evidence>
<dbReference type="Pfam" id="PF12349">
    <property type="entry name" value="Sterol-sensing"/>
    <property type="match status" value="1"/>
</dbReference>
<sequence length="1185" mass="127725">MLRRRQRGPPAHPTCELSVWTPRGVPPRPQHTPWTVRAFRRFFRAKDSLDARFRAAFARHGRWISLHQTRTLLLCNLVIASLFYPAVVLYLLMTSGAADAIPAPVCVERHLVQGTPACVSGAHAPHSIWGAFRASLADLAGTSPSFRRADEAYPVHDLHLIWDETPSLQVVEEPDVRDDIPRVHVAQVIITADVVRAGGGPPYGVLQPHTLLAARKLQDALSRSLSTCVRDASSGECLVLSPLDYWPSTEAIVRDGHPAKSITGSPLRGIASPPVAPTANASVPRLYSTTLAGRWPYLPLFSRAEFLVLTYFLEDMDGWDAAVAQAAAGANVSMPSVAPGSTYLRFWPQSYILRPTLHFGVVAVGYLLLLVYIFRGLVQMRRLHSRFGIAFTGAAQLMLDMIMSLSLCALLGIQLNAVPWALLPFVIVVVGSESMLYMIRTITNTPLSLTVHSRIAYGLSQVAEPITLTVVSDIVIIALVCSLVRTPSVIQFCAFVMCTLVVDYFMQMTFFVTVLSIDMQRLELAEVLVQGQPTAPIESHDTPPPQPLTPPPSRPRGASSILMNGIALLWRTRSARSMSFILFMASLAACCMYYGKDFGTSRHVADPTVATGAYAHFWTSVNPGSAPLVNMITQPWTLVSFAGLGSPPEAASNVPGPWLERLFFYRRAATLLLIVIFVAFPIAASMVLLSLVLHYLRRDAERLEDTGSPDAALALVSPDKRSLVLHVTAHTTALHAAAIMSACGKDGVIVSVDTAGTVRVGKGADCTVTSLSATRQSHGLTADATRIVAVDTHAGRVALGHVSGRISVYDSDWKPLLDEAGKAAVCHVEFMGDALLTLYADGSLFSTPVALPSNNGGVTWGANESRASAHRLVRPLEGVWRHVPLDTTAASPSCARCVCASSDKNVRLYSVTDERAQMLCSVSTPTLVSCAALVAAPETHGDSFDLPDPASDAQLLLPQQGPPPRTRSPRRSTTCGTNSAGAWLVAGGDGVVHAVDTNASQIVASLVLENAGPVTRIQTVEAGALLCVLVAHTADRVSIIGMRTDGASLSLLASVENVRGAADVFPWHMDDTTYLVGVRRAEQQQSQGSVPRWEAWRMRIPHFSPSTMTPTDSTPALECAQLDLESLVREGALATHRTTQRLPPTQLPLLSSRIDRMVRADAAKPTWLVPLGSVLVTLEASFDHC</sequence>
<evidence type="ECO:0000313" key="19">
    <source>
        <dbReference type="EMBL" id="WFD36995.1"/>
    </source>
</evidence>
<dbReference type="GO" id="GO:0000139">
    <property type="term" value="C:Golgi membrane"/>
    <property type="evidence" value="ECO:0007669"/>
    <property type="project" value="UniProtKB-SubCell"/>
</dbReference>
<feature type="region of interest" description="Disordered" evidence="16">
    <location>
        <begin position="535"/>
        <end position="556"/>
    </location>
</feature>
<feature type="transmembrane region" description="Helical" evidence="17">
    <location>
        <begin position="72"/>
        <end position="93"/>
    </location>
</feature>
<feature type="transmembrane region" description="Helical" evidence="17">
    <location>
        <begin position="489"/>
        <end position="515"/>
    </location>
</feature>
<evidence type="ECO:0000256" key="2">
    <source>
        <dbReference type="ARBA" id="ARBA00004653"/>
    </source>
</evidence>
<dbReference type="InterPro" id="IPR000731">
    <property type="entry name" value="SSD"/>
</dbReference>
<dbReference type="AlphaFoldDB" id="A0AAF0EXQ9"/>
<dbReference type="SUPFAM" id="SSF82866">
    <property type="entry name" value="Multidrug efflux transporter AcrB transmembrane domain"/>
    <property type="match status" value="1"/>
</dbReference>
<gene>
    <name evidence="19" type="ORF">MCUN1_003887</name>
</gene>
<evidence type="ECO:0000256" key="7">
    <source>
        <dbReference type="ARBA" id="ARBA00022737"/>
    </source>
</evidence>
<keyword evidence="20" id="KW-1185">Reference proteome</keyword>
<evidence type="ECO:0000256" key="1">
    <source>
        <dbReference type="ARBA" id="ARBA00004477"/>
    </source>
</evidence>
<keyword evidence="12" id="KW-0446">Lipid-binding</keyword>
<evidence type="ECO:0000313" key="20">
    <source>
        <dbReference type="Proteomes" id="UP001219933"/>
    </source>
</evidence>
<reference evidence="19" key="1">
    <citation type="submission" date="2023-03" db="EMBL/GenBank/DDBJ databases">
        <title>Mating type loci evolution in Malassezia.</title>
        <authorList>
            <person name="Coelho M.A."/>
        </authorList>
    </citation>
    <scope>NUCLEOTIDE SEQUENCE</scope>
    <source>
        <strain evidence="19">CBS 11721</strain>
    </source>
</reference>
<accession>A0AAF0EXQ9</accession>
<evidence type="ECO:0000256" key="9">
    <source>
        <dbReference type="ARBA" id="ARBA00022989"/>
    </source>
</evidence>
<dbReference type="GO" id="GO:0032936">
    <property type="term" value="C:SREBP-SCAP complex"/>
    <property type="evidence" value="ECO:0007669"/>
    <property type="project" value="TreeGrafter"/>
</dbReference>
<keyword evidence="7" id="KW-0677">Repeat</keyword>
<protein>
    <recommendedName>
        <fullName evidence="4">Sterol regulatory element-binding protein cleavage-activating protein</fullName>
    </recommendedName>
</protein>
<dbReference type="InterPro" id="IPR030225">
    <property type="entry name" value="SCAP"/>
</dbReference>
<dbReference type="SUPFAM" id="SSF50978">
    <property type="entry name" value="WD40 repeat-like"/>
    <property type="match status" value="1"/>
</dbReference>
<evidence type="ECO:0000259" key="18">
    <source>
        <dbReference type="PROSITE" id="PS50156"/>
    </source>
</evidence>
<feature type="transmembrane region" description="Helical" evidence="17">
    <location>
        <begin position="387"/>
        <end position="413"/>
    </location>
</feature>
<dbReference type="InterPro" id="IPR015943">
    <property type="entry name" value="WD40/YVTN_repeat-like_dom_sf"/>
</dbReference>
<evidence type="ECO:0000256" key="3">
    <source>
        <dbReference type="ARBA" id="ARBA00007410"/>
    </source>
</evidence>
<dbReference type="PANTHER" id="PTHR46378:SF1">
    <property type="entry name" value="STEROL REGULATORY ELEMENT-BINDING PROTEIN CLEAVAGE-ACTIVATING PROTEIN"/>
    <property type="match status" value="1"/>
</dbReference>
<feature type="domain" description="SSD" evidence="18">
    <location>
        <begin position="358"/>
        <end position="517"/>
    </location>
</feature>
<keyword evidence="15" id="KW-0753">Steroid metabolism</keyword>
<dbReference type="Gene3D" id="2.130.10.10">
    <property type="entry name" value="YVTN repeat-like/Quinoprotein amine dehydrogenase"/>
    <property type="match status" value="1"/>
</dbReference>
<dbReference type="GO" id="GO:0032934">
    <property type="term" value="F:sterol binding"/>
    <property type="evidence" value="ECO:0007669"/>
    <property type="project" value="InterPro"/>
</dbReference>
<keyword evidence="9 17" id="KW-1133">Transmembrane helix</keyword>
<evidence type="ECO:0000256" key="17">
    <source>
        <dbReference type="SAM" id="Phobius"/>
    </source>
</evidence>
<dbReference type="PROSITE" id="PS50156">
    <property type="entry name" value="SSD"/>
    <property type="match status" value="1"/>
</dbReference>
<dbReference type="GO" id="GO:0045540">
    <property type="term" value="P:regulation of cholesterol biosynthetic process"/>
    <property type="evidence" value="ECO:0007669"/>
    <property type="project" value="TreeGrafter"/>
</dbReference>
<keyword evidence="5" id="KW-0853">WD repeat</keyword>
<name>A0AAF0EXQ9_9BASI</name>
<dbReference type="InterPro" id="IPR036322">
    <property type="entry name" value="WD40_repeat_dom_sf"/>
</dbReference>